<accession>A0A9D1J2Z4</accession>
<evidence type="ECO:0000313" key="2">
    <source>
        <dbReference type="Proteomes" id="UP000824232"/>
    </source>
</evidence>
<reference evidence="1" key="1">
    <citation type="submission" date="2020-10" db="EMBL/GenBank/DDBJ databases">
        <authorList>
            <person name="Gilroy R."/>
        </authorList>
    </citation>
    <scope>NUCLEOTIDE SEQUENCE</scope>
    <source>
        <strain evidence="1">CHK184-20233</strain>
    </source>
</reference>
<organism evidence="1 2">
    <name type="scientific">Candidatus Onthousia excrementipullorum</name>
    <dbReference type="NCBI Taxonomy" id="2840884"/>
    <lineage>
        <taxon>Bacteria</taxon>
        <taxon>Bacillati</taxon>
        <taxon>Bacillota</taxon>
        <taxon>Bacilli</taxon>
        <taxon>Candidatus Onthousia</taxon>
    </lineage>
</organism>
<sequence length="176" mass="20860">MKYLVMCEGSNEETLINLLLDNDKLKISRDDLIGRRPYNVRQLKNPVIKTELKHYNNSVIIYRVGDTQKDVLVIPKDLKNIVLRKNIFKFCTKPEMEILLIINENLINEFNKSKESPKEFAKRNIIYNGMRYDQSNSFLESYYGGKKINKLVDSIKKYKHMKKHDKEELYLADLLK</sequence>
<protein>
    <submittedName>
        <fullName evidence="1">GNAT family acetyltransferase</fullName>
    </submittedName>
</protein>
<comment type="caution">
    <text evidence="1">The sequence shown here is derived from an EMBL/GenBank/DDBJ whole genome shotgun (WGS) entry which is preliminary data.</text>
</comment>
<dbReference type="Proteomes" id="UP000824232">
    <property type="component" value="Unassembled WGS sequence"/>
</dbReference>
<gene>
    <name evidence="1" type="ORF">IAB38_01900</name>
</gene>
<name>A0A9D1J2Z4_9FIRM</name>
<proteinExistence type="predicted"/>
<evidence type="ECO:0000313" key="1">
    <source>
        <dbReference type="EMBL" id="HIR58780.1"/>
    </source>
</evidence>
<reference evidence="1" key="2">
    <citation type="journal article" date="2021" name="PeerJ">
        <title>Extensive microbial diversity within the chicken gut microbiome revealed by metagenomics and culture.</title>
        <authorList>
            <person name="Gilroy R."/>
            <person name="Ravi A."/>
            <person name="Getino M."/>
            <person name="Pursley I."/>
            <person name="Horton D.L."/>
            <person name="Alikhan N.F."/>
            <person name="Baker D."/>
            <person name="Gharbi K."/>
            <person name="Hall N."/>
            <person name="Watson M."/>
            <person name="Adriaenssens E.M."/>
            <person name="Foster-Nyarko E."/>
            <person name="Jarju S."/>
            <person name="Secka A."/>
            <person name="Antonio M."/>
            <person name="Oren A."/>
            <person name="Chaudhuri R.R."/>
            <person name="La Ragione R."/>
            <person name="Hildebrand F."/>
            <person name="Pallen M.J."/>
        </authorList>
    </citation>
    <scope>NUCLEOTIDE SEQUENCE</scope>
    <source>
        <strain evidence="1">CHK184-20233</strain>
    </source>
</reference>
<dbReference type="AlphaFoldDB" id="A0A9D1J2Z4"/>
<dbReference type="EMBL" id="DVHC01000022">
    <property type="protein sequence ID" value="HIR58780.1"/>
    <property type="molecule type" value="Genomic_DNA"/>
</dbReference>